<organism evidence="1 2">
    <name type="scientific">Gibberella fujikuroi (strain CBS 195.34 / IMI 58289 / NRRL A-6831)</name>
    <name type="common">Bakanae and foot rot disease fungus</name>
    <name type="synonym">Fusarium fujikuroi</name>
    <dbReference type="NCBI Taxonomy" id="1279085"/>
    <lineage>
        <taxon>Eukaryota</taxon>
        <taxon>Fungi</taxon>
        <taxon>Dikarya</taxon>
        <taxon>Ascomycota</taxon>
        <taxon>Pezizomycotina</taxon>
        <taxon>Sordariomycetes</taxon>
        <taxon>Hypocreomycetidae</taxon>
        <taxon>Hypocreales</taxon>
        <taxon>Nectriaceae</taxon>
        <taxon>Fusarium</taxon>
        <taxon>Fusarium fujikuroi species complex</taxon>
    </lineage>
</organism>
<reference evidence="2" key="1">
    <citation type="journal article" date="2013" name="PLoS Pathog.">
        <title>Deciphering the cryptic genome: genome-wide analyses of the rice pathogen Fusarium fujikuroi reveal complex regulation of secondary metabolism and novel metabolites.</title>
        <authorList>
            <person name="Wiemann P."/>
            <person name="Sieber C.M."/>
            <person name="von Bargen K.W."/>
            <person name="Studt L."/>
            <person name="Niehaus E.M."/>
            <person name="Espino J.J."/>
            <person name="Huss K."/>
            <person name="Michielse C.B."/>
            <person name="Albermann S."/>
            <person name="Wagner D."/>
            <person name="Bergner S.V."/>
            <person name="Connolly L.R."/>
            <person name="Fischer A."/>
            <person name="Reuter G."/>
            <person name="Kleigrewe K."/>
            <person name="Bald T."/>
            <person name="Wingfield B.D."/>
            <person name="Ophir R."/>
            <person name="Freeman S."/>
            <person name="Hippler M."/>
            <person name="Smith K.M."/>
            <person name="Brown D.W."/>
            <person name="Proctor R.H."/>
            <person name="Munsterkotter M."/>
            <person name="Freitag M."/>
            <person name="Humpf H.U."/>
            <person name="Guldener U."/>
            <person name="Tudzynski B."/>
        </authorList>
    </citation>
    <scope>NUCLEOTIDE SEQUENCE [LARGE SCALE GENOMIC DNA]</scope>
    <source>
        <strain evidence="2">CBS 195.34 / IMI 58289 / NRRL A-6831</strain>
    </source>
</reference>
<accession>S0EEA3</accession>
<name>S0EEA3_GIBF5</name>
<evidence type="ECO:0000313" key="2">
    <source>
        <dbReference type="Proteomes" id="UP000016800"/>
    </source>
</evidence>
<dbReference type="Proteomes" id="UP000016800">
    <property type="component" value="Chromosome VIII"/>
</dbReference>
<protein>
    <submittedName>
        <fullName evidence="1">Uncharacterized protein</fullName>
    </submittedName>
</protein>
<dbReference type="GeneID" id="35406339"/>
<sequence>MVLKTLVLEQRIGVIRGLPISRPELLKQPEPSGIGSKKLLQMIETLATQDSDVSALKRVELRRMFVNANESGHPAISSPFGEFMLLMWENGIKRMTRRGCICWFDGDYGGAD</sequence>
<dbReference type="EMBL" id="HF679030">
    <property type="protein sequence ID" value="CCT72985.1"/>
    <property type="molecule type" value="Genomic_DNA"/>
</dbReference>
<dbReference type="HOGENOM" id="CLU_2146075_0_0_1"/>
<evidence type="ECO:0000313" key="1">
    <source>
        <dbReference type="EMBL" id="CCT72985.1"/>
    </source>
</evidence>
<proteinExistence type="predicted"/>
<dbReference type="AlphaFoldDB" id="S0EEA3"/>
<dbReference type="VEuPathDB" id="FungiDB:FFUJ_12883"/>
<gene>
    <name evidence="1" type="ORF">FFUJ_12883</name>
</gene>
<keyword evidence="2" id="KW-1185">Reference proteome</keyword>
<dbReference type="RefSeq" id="XP_023435063.1">
    <property type="nucleotide sequence ID" value="XM_023582541.1"/>
</dbReference>